<dbReference type="Proteomes" id="UP001162162">
    <property type="component" value="Unassembled WGS sequence"/>
</dbReference>
<reference evidence="1" key="1">
    <citation type="journal article" date="2023" name="Insect Mol. Biol.">
        <title>Genome sequencing provides insights into the evolution of gene families encoding plant cell wall-degrading enzymes in longhorned beetles.</title>
        <authorList>
            <person name="Shin N.R."/>
            <person name="Okamura Y."/>
            <person name="Kirsch R."/>
            <person name="Pauchet Y."/>
        </authorList>
    </citation>
    <scope>NUCLEOTIDE SEQUENCE</scope>
    <source>
        <strain evidence="1">AMC_N1</strain>
    </source>
</reference>
<keyword evidence="2" id="KW-1185">Reference proteome</keyword>
<gene>
    <name evidence="1" type="ORF">NQ318_007828</name>
</gene>
<evidence type="ECO:0000313" key="1">
    <source>
        <dbReference type="EMBL" id="KAJ8957264.1"/>
    </source>
</evidence>
<name>A0AAV8YZV8_9CUCU</name>
<proteinExistence type="predicted"/>
<protein>
    <submittedName>
        <fullName evidence="1">Uncharacterized protein</fullName>
    </submittedName>
</protein>
<comment type="caution">
    <text evidence="1">The sequence shown here is derived from an EMBL/GenBank/DDBJ whole genome shotgun (WGS) entry which is preliminary data.</text>
</comment>
<dbReference type="AlphaFoldDB" id="A0AAV8YZV8"/>
<accession>A0AAV8YZV8</accession>
<sequence>MAKLHSRIPIARHGNGVLDSQCALLGMEQEFGTCIPRKNESSFKGRPVPNIRLAKRPMESMIRGNDFTEDAKKSRVQHPDFYLNQMLKLEWSKRMCQFELRYQK</sequence>
<organism evidence="1 2">
    <name type="scientific">Aromia moschata</name>
    <dbReference type="NCBI Taxonomy" id="1265417"/>
    <lineage>
        <taxon>Eukaryota</taxon>
        <taxon>Metazoa</taxon>
        <taxon>Ecdysozoa</taxon>
        <taxon>Arthropoda</taxon>
        <taxon>Hexapoda</taxon>
        <taxon>Insecta</taxon>
        <taxon>Pterygota</taxon>
        <taxon>Neoptera</taxon>
        <taxon>Endopterygota</taxon>
        <taxon>Coleoptera</taxon>
        <taxon>Polyphaga</taxon>
        <taxon>Cucujiformia</taxon>
        <taxon>Chrysomeloidea</taxon>
        <taxon>Cerambycidae</taxon>
        <taxon>Cerambycinae</taxon>
        <taxon>Callichromatini</taxon>
        <taxon>Aromia</taxon>
    </lineage>
</organism>
<evidence type="ECO:0000313" key="2">
    <source>
        <dbReference type="Proteomes" id="UP001162162"/>
    </source>
</evidence>
<dbReference type="EMBL" id="JAPWTK010000024">
    <property type="protein sequence ID" value="KAJ8957264.1"/>
    <property type="molecule type" value="Genomic_DNA"/>
</dbReference>